<sequence length="230" mass="26885">MNQKENFIIDKPYPLLPDDKQAIAKVIGKGNLSAKSWSDKELDTFKGNIRDYLREKQNGYCAFCRMKIHEENATAELEHIVNKGRRLDWMFLPQNLVFSCRLCNTSKSTNQSLKDMTVTDYPIDGDDFLFVNPYFDRYSEHIEIKNDILYHGITPKGIYTVDKCHLNRMNLTIARAENVIKNSKNGFIGVFLMINCPAYAKVVEDKDKIINRLHLKERMQQYKAKHRNEK</sequence>
<dbReference type="RefSeq" id="WP_153089591.1">
    <property type="nucleotide sequence ID" value="NZ_VZAH01000119.1"/>
</dbReference>
<organism evidence="1 2">
    <name type="scientific">Segatella copri</name>
    <dbReference type="NCBI Taxonomy" id="165179"/>
    <lineage>
        <taxon>Bacteria</taxon>
        <taxon>Pseudomonadati</taxon>
        <taxon>Bacteroidota</taxon>
        <taxon>Bacteroidia</taxon>
        <taxon>Bacteroidales</taxon>
        <taxon>Prevotellaceae</taxon>
        <taxon>Segatella</taxon>
    </lineage>
</organism>
<dbReference type="AlphaFoldDB" id="A0A6G1VPD1"/>
<name>A0A6G1VPD1_9BACT</name>
<evidence type="ECO:0008006" key="3">
    <source>
        <dbReference type="Google" id="ProtNLM"/>
    </source>
</evidence>
<dbReference type="EMBL" id="VZAH01000119">
    <property type="protein sequence ID" value="MQP15250.1"/>
    <property type="molecule type" value="Genomic_DNA"/>
</dbReference>
<reference evidence="1 2" key="1">
    <citation type="submission" date="2019-09" db="EMBL/GenBank/DDBJ databases">
        <title>Distinct polysaccharide growth profiles of human intestinal Prevotella copri isolates.</title>
        <authorList>
            <person name="Fehlner-Peach H."/>
            <person name="Magnabosco C."/>
            <person name="Raghavan V."/>
            <person name="Scher J.U."/>
            <person name="Tett A."/>
            <person name="Cox L.M."/>
            <person name="Gottsegen C."/>
            <person name="Watters A."/>
            <person name="Wiltshire- Gordon J.D."/>
            <person name="Segata N."/>
            <person name="Bonneau R."/>
            <person name="Littman D.R."/>
        </authorList>
    </citation>
    <scope>NUCLEOTIDE SEQUENCE [LARGE SCALE GENOMIC DNA]</scope>
    <source>
        <strain evidence="2">iAA917</strain>
    </source>
</reference>
<dbReference type="OrthoDB" id="1340280at2"/>
<proteinExistence type="predicted"/>
<accession>A0A6G1VPD1</accession>
<gene>
    <name evidence="1" type="ORF">F7D25_12705</name>
</gene>
<evidence type="ECO:0000313" key="2">
    <source>
        <dbReference type="Proteomes" id="UP000477980"/>
    </source>
</evidence>
<dbReference type="Gene3D" id="1.10.30.50">
    <property type="match status" value="1"/>
</dbReference>
<dbReference type="Proteomes" id="UP000477980">
    <property type="component" value="Unassembled WGS sequence"/>
</dbReference>
<evidence type="ECO:0000313" key="1">
    <source>
        <dbReference type="EMBL" id="MQP15250.1"/>
    </source>
</evidence>
<protein>
    <recommendedName>
        <fullName evidence="3">HNH endonuclease</fullName>
    </recommendedName>
</protein>
<comment type="caution">
    <text evidence="1">The sequence shown here is derived from an EMBL/GenBank/DDBJ whole genome shotgun (WGS) entry which is preliminary data.</text>
</comment>